<dbReference type="Proteomes" id="UP000245670">
    <property type="component" value="Unassembled WGS sequence"/>
</dbReference>
<feature type="domain" description="Major facilitator superfamily (MFS) profile" evidence="10">
    <location>
        <begin position="20"/>
        <end position="444"/>
    </location>
</feature>
<keyword evidence="7 9" id="KW-0472">Membrane</keyword>
<gene>
    <name evidence="11" type="ORF">DIS07_01895</name>
</gene>
<name>A0A2U2JE27_9FLAO</name>
<comment type="similarity">
    <text evidence="8">Belongs to the major facilitator superfamily. Proton-dependent oligopeptide transporter (POT/PTR) (TC 2.A.17) family.</text>
</comment>
<proteinExistence type="inferred from homology"/>
<evidence type="ECO:0000256" key="5">
    <source>
        <dbReference type="ARBA" id="ARBA00022856"/>
    </source>
</evidence>
<dbReference type="PANTHER" id="PTHR23517:SF15">
    <property type="entry name" value="PROTON-DEPENDENT OLIGOPEPTIDE FAMILY TRANSPORT PROTEIN"/>
    <property type="match status" value="1"/>
</dbReference>
<dbReference type="NCBIfam" id="TIGR00924">
    <property type="entry name" value="yjdL_sub1_fam"/>
    <property type="match status" value="2"/>
</dbReference>
<feature type="transmembrane region" description="Helical" evidence="9">
    <location>
        <begin position="64"/>
        <end position="85"/>
    </location>
</feature>
<feature type="transmembrane region" description="Helical" evidence="9">
    <location>
        <begin position="236"/>
        <end position="253"/>
    </location>
</feature>
<organism evidence="11 12">
    <name type="scientific">Polaribacter aquimarinus</name>
    <dbReference type="NCBI Taxonomy" id="2100726"/>
    <lineage>
        <taxon>Bacteria</taxon>
        <taxon>Pseudomonadati</taxon>
        <taxon>Bacteroidota</taxon>
        <taxon>Flavobacteriia</taxon>
        <taxon>Flavobacteriales</taxon>
        <taxon>Flavobacteriaceae</taxon>
    </lineage>
</organism>
<protein>
    <submittedName>
        <fullName evidence="11">MFS transporter</fullName>
    </submittedName>
</protein>
<dbReference type="Gene3D" id="1.20.1250.20">
    <property type="entry name" value="MFS general substrate transporter like domains"/>
    <property type="match status" value="2"/>
</dbReference>
<feature type="transmembrane region" description="Helical" evidence="9">
    <location>
        <begin position="117"/>
        <end position="143"/>
    </location>
</feature>
<evidence type="ECO:0000256" key="8">
    <source>
        <dbReference type="RuleBase" id="RU003755"/>
    </source>
</evidence>
<keyword evidence="4 8" id="KW-0812">Transmembrane</keyword>
<evidence type="ECO:0000313" key="12">
    <source>
        <dbReference type="Proteomes" id="UP000245670"/>
    </source>
</evidence>
<comment type="caution">
    <text evidence="11">The sequence shown here is derived from an EMBL/GenBank/DDBJ whole genome shotgun (WGS) entry which is preliminary data.</text>
</comment>
<dbReference type="GO" id="GO:0006857">
    <property type="term" value="P:oligopeptide transport"/>
    <property type="evidence" value="ECO:0007669"/>
    <property type="project" value="InterPro"/>
</dbReference>
<feature type="transmembrane region" description="Helical" evidence="9">
    <location>
        <begin position="286"/>
        <end position="308"/>
    </location>
</feature>
<dbReference type="EMBL" id="QFFG01000001">
    <property type="protein sequence ID" value="PWG06613.1"/>
    <property type="molecule type" value="Genomic_DNA"/>
</dbReference>
<dbReference type="InterPro" id="IPR005279">
    <property type="entry name" value="Dipep/tripep_permease"/>
</dbReference>
<dbReference type="Pfam" id="PF00854">
    <property type="entry name" value="PTR2"/>
    <property type="match status" value="2"/>
</dbReference>
<dbReference type="PROSITE" id="PS50850">
    <property type="entry name" value="MFS"/>
    <property type="match status" value="1"/>
</dbReference>
<dbReference type="InterPro" id="IPR020846">
    <property type="entry name" value="MFS_dom"/>
</dbReference>
<dbReference type="SUPFAM" id="SSF103473">
    <property type="entry name" value="MFS general substrate transporter"/>
    <property type="match status" value="1"/>
</dbReference>
<keyword evidence="3" id="KW-1003">Cell membrane</keyword>
<dbReference type="OrthoDB" id="9772725at2"/>
<feature type="transmembrane region" description="Helical" evidence="9">
    <location>
        <begin position="357"/>
        <end position="379"/>
    </location>
</feature>
<dbReference type="CDD" id="cd17346">
    <property type="entry name" value="MFS_DtpA_like"/>
    <property type="match status" value="1"/>
</dbReference>
<dbReference type="InterPro" id="IPR050171">
    <property type="entry name" value="MFS_Transporters"/>
</dbReference>
<dbReference type="PROSITE" id="PS01023">
    <property type="entry name" value="PTR2_2"/>
    <property type="match status" value="1"/>
</dbReference>
<dbReference type="PANTHER" id="PTHR23517">
    <property type="entry name" value="RESISTANCE PROTEIN MDTM, PUTATIVE-RELATED-RELATED"/>
    <property type="match status" value="1"/>
</dbReference>
<dbReference type="RefSeq" id="WP_109403521.1">
    <property type="nucleotide sequence ID" value="NZ_QFFG01000001.1"/>
</dbReference>
<evidence type="ECO:0000259" key="10">
    <source>
        <dbReference type="PROSITE" id="PS50850"/>
    </source>
</evidence>
<keyword evidence="6 9" id="KW-1133">Transmembrane helix</keyword>
<dbReference type="InterPro" id="IPR000109">
    <property type="entry name" value="POT_fam"/>
</dbReference>
<accession>A0A2U2JE27</accession>
<feature type="transmembrane region" description="Helical" evidence="9">
    <location>
        <begin position="183"/>
        <end position="203"/>
    </location>
</feature>
<dbReference type="GO" id="GO:1904680">
    <property type="term" value="F:peptide transmembrane transporter activity"/>
    <property type="evidence" value="ECO:0007669"/>
    <property type="project" value="InterPro"/>
</dbReference>
<keyword evidence="5" id="KW-0571">Peptide transport</keyword>
<evidence type="ECO:0000256" key="3">
    <source>
        <dbReference type="ARBA" id="ARBA00022475"/>
    </source>
</evidence>
<feature type="transmembrane region" description="Helical" evidence="9">
    <location>
        <begin position="320"/>
        <end position="337"/>
    </location>
</feature>
<dbReference type="PROSITE" id="PS01022">
    <property type="entry name" value="PTR2_1"/>
    <property type="match status" value="1"/>
</dbReference>
<evidence type="ECO:0000256" key="2">
    <source>
        <dbReference type="ARBA" id="ARBA00022448"/>
    </source>
</evidence>
<evidence type="ECO:0000256" key="9">
    <source>
        <dbReference type="SAM" id="Phobius"/>
    </source>
</evidence>
<sequence>MSSKSLERKELWGHPMGLYVLFFVEMWERFSYYGMRAILTLFLAAPILLDNPQSGYGWSNAETLSFYGTYTMFVYLTSIPGGWIADKFIGQKKAVMLGGILLCLGHGILAVDAQWAFFTGLILIVIGVGFLKPNISTMVGGLYKSGDDRRDKGFYIFYIGINLGAFLGALIVGAVAAKFGWHYGFGLAGIGMALGQVMYMMGLKHLEGVGEFLGSKESPNKELMKKPLTQVEKDRMLVMFLSFLIIVVFWGAFEQAGGLMSLYTDQKTDRILSFSLPFIGNEIPAAVFQSINAFFIITLGTLVANFWYKWGKKGKESSSLFKMALGVIIMGFGFLFMSKASTEVIMNGNEVVEKSAMIWLVLAYLFHTIGELCASPVALSFITKLAPLKYASFMMGAYFAATGLGNKVAGFVGELSEGAGEFQVFTGIAIFCTIFGLLIIAILKPLKRLTHGAEDFKGTFNEEAEGFEIADQ</sequence>
<evidence type="ECO:0000256" key="1">
    <source>
        <dbReference type="ARBA" id="ARBA00004651"/>
    </source>
</evidence>
<reference evidence="11 12" key="1">
    <citation type="submission" date="2018-05" db="EMBL/GenBank/DDBJ databases">
        <title>Polaribacter aquimarinus sp. nov., isolated from sediment in a sediment of sea.</title>
        <authorList>
            <person name="Lu D."/>
        </authorList>
    </citation>
    <scope>NUCLEOTIDE SEQUENCE [LARGE SCALE GENOMIC DNA]</scope>
    <source>
        <strain evidence="11 12">ZY113</strain>
    </source>
</reference>
<feature type="transmembrane region" description="Helical" evidence="9">
    <location>
        <begin position="391"/>
        <end position="412"/>
    </location>
</feature>
<feature type="transmembrane region" description="Helical" evidence="9">
    <location>
        <begin position="155"/>
        <end position="177"/>
    </location>
</feature>
<feature type="transmembrane region" description="Helical" evidence="9">
    <location>
        <begin position="30"/>
        <end position="49"/>
    </location>
</feature>
<feature type="transmembrane region" description="Helical" evidence="9">
    <location>
        <begin position="424"/>
        <end position="443"/>
    </location>
</feature>
<evidence type="ECO:0000256" key="7">
    <source>
        <dbReference type="ARBA" id="ARBA00023136"/>
    </source>
</evidence>
<evidence type="ECO:0000313" key="11">
    <source>
        <dbReference type="EMBL" id="PWG06613.1"/>
    </source>
</evidence>
<evidence type="ECO:0000256" key="6">
    <source>
        <dbReference type="ARBA" id="ARBA00022989"/>
    </source>
</evidence>
<keyword evidence="2 8" id="KW-0813">Transport</keyword>
<keyword evidence="5" id="KW-0653">Protein transport</keyword>
<keyword evidence="12" id="KW-1185">Reference proteome</keyword>
<dbReference type="InterPro" id="IPR018456">
    <property type="entry name" value="PTR2_symporter_CS"/>
</dbReference>
<evidence type="ECO:0000256" key="4">
    <source>
        <dbReference type="ARBA" id="ARBA00022692"/>
    </source>
</evidence>
<dbReference type="GO" id="GO:0005886">
    <property type="term" value="C:plasma membrane"/>
    <property type="evidence" value="ECO:0007669"/>
    <property type="project" value="UniProtKB-SubCell"/>
</dbReference>
<dbReference type="InterPro" id="IPR036259">
    <property type="entry name" value="MFS_trans_sf"/>
</dbReference>
<feature type="transmembrane region" description="Helical" evidence="9">
    <location>
        <begin position="94"/>
        <end position="111"/>
    </location>
</feature>
<comment type="subcellular location">
    <subcellularLocation>
        <location evidence="1">Cell membrane</location>
        <topology evidence="1">Multi-pass membrane protein</topology>
    </subcellularLocation>
    <subcellularLocation>
        <location evidence="8">Membrane</location>
        <topology evidence="8">Multi-pass membrane protein</topology>
    </subcellularLocation>
</comment>
<dbReference type="AlphaFoldDB" id="A0A2U2JE27"/>